<dbReference type="Pfam" id="PF00933">
    <property type="entry name" value="Glyco_hydro_3"/>
    <property type="match status" value="1"/>
</dbReference>
<dbReference type="Gene3D" id="3.20.20.300">
    <property type="entry name" value="Glycoside hydrolase, family 3, N-terminal domain"/>
    <property type="match status" value="1"/>
</dbReference>
<dbReference type="SUPFAM" id="SSF51445">
    <property type="entry name" value="(Trans)glycosidases"/>
    <property type="match status" value="1"/>
</dbReference>
<dbReference type="InterPro" id="IPR036962">
    <property type="entry name" value="Glyco_hydro_3_N_sf"/>
</dbReference>
<protein>
    <recommendedName>
        <fullName evidence="3">beta-N-acetylhexosaminidase</fullName>
        <ecNumber evidence="3">3.2.1.52</ecNumber>
    </recommendedName>
</protein>
<name>A0A533IE85_PARDE</name>
<gene>
    <name evidence="7" type="ORF">DI616_03120</name>
</gene>
<dbReference type="Proteomes" id="UP000315344">
    <property type="component" value="Unassembled WGS sequence"/>
</dbReference>
<dbReference type="InterPro" id="IPR017853">
    <property type="entry name" value="GH"/>
</dbReference>
<dbReference type="InterPro" id="IPR050226">
    <property type="entry name" value="NagZ_Beta-hexosaminidase"/>
</dbReference>
<evidence type="ECO:0000256" key="2">
    <source>
        <dbReference type="ARBA" id="ARBA00005336"/>
    </source>
</evidence>
<evidence type="ECO:0000256" key="4">
    <source>
        <dbReference type="ARBA" id="ARBA00022801"/>
    </source>
</evidence>
<proteinExistence type="inferred from homology"/>
<evidence type="ECO:0000259" key="6">
    <source>
        <dbReference type="Pfam" id="PF00933"/>
    </source>
</evidence>
<evidence type="ECO:0000256" key="5">
    <source>
        <dbReference type="ARBA" id="ARBA00023295"/>
    </source>
</evidence>
<dbReference type="InterPro" id="IPR019800">
    <property type="entry name" value="Glyco_hydro_3_AS"/>
</dbReference>
<evidence type="ECO:0000313" key="8">
    <source>
        <dbReference type="Proteomes" id="UP000315344"/>
    </source>
</evidence>
<keyword evidence="5" id="KW-0326">Glycosidase</keyword>
<reference evidence="7 8" key="1">
    <citation type="journal article" date="2017" name="Nat. Commun.">
        <title>In situ click chemistry generation of cyclooxygenase-2 inhibitors.</title>
        <authorList>
            <person name="Bhardwaj A."/>
            <person name="Kaur J."/>
            <person name="Wuest M."/>
            <person name="Wuest F."/>
        </authorList>
    </citation>
    <scope>NUCLEOTIDE SEQUENCE [LARGE SCALE GENOMIC DNA]</scope>
    <source>
        <strain evidence="7">S2_012_000_R3_94</strain>
    </source>
</reference>
<comment type="caution">
    <text evidence="7">The sequence shown here is derived from an EMBL/GenBank/DDBJ whole genome shotgun (WGS) entry which is preliminary data.</text>
</comment>
<evidence type="ECO:0000313" key="7">
    <source>
        <dbReference type="EMBL" id="TKW68112.1"/>
    </source>
</evidence>
<organism evidence="7 8">
    <name type="scientific">Paracoccus denitrificans</name>
    <dbReference type="NCBI Taxonomy" id="266"/>
    <lineage>
        <taxon>Bacteria</taxon>
        <taxon>Pseudomonadati</taxon>
        <taxon>Pseudomonadota</taxon>
        <taxon>Alphaproteobacteria</taxon>
        <taxon>Rhodobacterales</taxon>
        <taxon>Paracoccaceae</taxon>
        <taxon>Paracoccus</taxon>
    </lineage>
</organism>
<dbReference type="GO" id="GO:0005975">
    <property type="term" value="P:carbohydrate metabolic process"/>
    <property type="evidence" value="ECO:0007669"/>
    <property type="project" value="InterPro"/>
</dbReference>
<dbReference type="EMBL" id="VAFL01000002">
    <property type="protein sequence ID" value="TKW68112.1"/>
    <property type="molecule type" value="Genomic_DNA"/>
</dbReference>
<sequence length="331" mass="35830">MTAAAIFGLRGTDLLPAERDFFRSADPWGFILFARNIDSPDQLRRLTSDLRDAVGRDAIITIDQEGGRVQRMRAPHWAEWSPPLDDAQLGPQAMQLRYHLIGQELRAVGIDSNCAPTLDIASNATHPFLQNRCLGRSVDEVVTRGRAAANGLLAAGVVPIMKHMPGHGRAVADSHKETPIVTTPHAELSRTDFAVFRALNDLPMAMSAHIRFSDLDDKPATASQRMIGVIRDEIGFDGLLMSDDISMNGLSGTIAARSAATIAAGVDLILHCHAEMSEMEDVVTHAGAMTADAVRRGNLALGFRRAGEARRAADLLDEYRALGGQVDWPVA</sequence>
<comment type="similarity">
    <text evidence="2">Belongs to the glycosyl hydrolase 3 family.</text>
</comment>
<dbReference type="PROSITE" id="PS00775">
    <property type="entry name" value="GLYCOSYL_HYDROL_F3"/>
    <property type="match status" value="1"/>
</dbReference>
<dbReference type="InterPro" id="IPR001764">
    <property type="entry name" value="Glyco_hydro_3_N"/>
</dbReference>
<keyword evidence="4 7" id="KW-0378">Hydrolase</keyword>
<dbReference type="AlphaFoldDB" id="A0A533IE85"/>
<dbReference type="GO" id="GO:0009254">
    <property type="term" value="P:peptidoglycan turnover"/>
    <property type="evidence" value="ECO:0007669"/>
    <property type="project" value="TreeGrafter"/>
</dbReference>
<evidence type="ECO:0000256" key="1">
    <source>
        <dbReference type="ARBA" id="ARBA00001231"/>
    </source>
</evidence>
<dbReference type="GO" id="GO:0004563">
    <property type="term" value="F:beta-N-acetylhexosaminidase activity"/>
    <property type="evidence" value="ECO:0007669"/>
    <property type="project" value="UniProtKB-EC"/>
</dbReference>
<dbReference type="PANTHER" id="PTHR30480:SF13">
    <property type="entry name" value="BETA-HEXOSAMINIDASE"/>
    <property type="match status" value="1"/>
</dbReference>
<evidence type="ECO:0000256" key="3">
    <source>
        <dbReference type="ARBA" id="ARBA00012663"/>
    </source>
</evidence>
<feature type="domain" description="Glycoside hydrolase family 3 N-terminal" evidence="6">
    <location>
        <begin position="29"/>
        <end position="283"/>
    </location>
</feature>
<dbReference type="PANTHER" id="PTHR30480">
    <property type="entry name" value="BETA-HEXOSAMINIDASE-RELATED"/>
    <property type="match status" value="1"/>
</dbReference>
<comment type="catalytic activity">
    <reaction evidence="1">
        <text>Hydrolysis of terminal non-reducing N-acetyl-D-hexosamine residues in N-acetyl-beta-D-hexosaminides.</text>
        <dbReference type="EC" id="3.2.1.52"/>
    </reaction>
</comment>
<accession>A0A533IE85</accession>
<dbReference type="EC" id="3.2.1.52" evidence="3"/>